<organism evidence="2 3">
    <name type="scientific">Populus deltoides</name>
    <name type="common">Eastern poplar</name>
    <name type="synonym">Eastern cottonwood</name>
    <dbReference type="NCBI Taxonomy" id="3696"/>
    <lineage>
        <taxon>Eukaryota</taxon>
        <taxon>Viridiplantae</taxon>
        <taxon>Streptophyta</taxon>
        <taxon>Embryophyta</taxon>
        <taxon>Tracheophyta</taxon>
        <taxon>Spermatophyta</taxon>
        <taxon>Magnoliopsida</taxon>
        <taxon>eudicotyledons</taxon>
        <taxon>Gunneridae</taxon>
        <taxon>Pentapetalae</taxon>
        <taxon>rosids</taxon>
        <taxon>fabids</taxon>
        <taxon>Malpighiales</taxon>
        <taxon>Salicaceae</taxon>
        <taxon>Saliceae</taxon>
        <taxon>Populus</taxon>
    </lineage>
</organism>
<protein>
    <submittedName>
        <fullName evidence="2">Uncharacterized protein</fullName>
    </submittedName>
</protein>
<comment type="caution">
    <text evidence="2">The sequence shown here is derived from an EMBL/GenBank/DDBJ whole genome shotgun (WGS) entry which is preliminary data.</text>
</comment>
<keyword evidence="1" id="KW-1133">Transmembrane helix</keyword>
<reference evidence="2" key="1">
    <citation type="journal article" date="2021" name="J. Hered.">
        <title>Genome Assembly of Salicaceae Populus deltoides (Eastern Cottonwood) I-69 Based on Nanopore Sequencing and Hi-C Technologies.</title>
        <authorList>
            <person name="Bai S."/>
            <person name="Wu H."/>
            <person name="Zhang J."/>
            <person name="Pan Z."/>
            <person name="Zhao W."/>
            <person name="Li Z."/>
            <person name="Tong C."/>
        </authorList>
    </citation>
    <scope>NUCLEOTIDE SEQUENCE</scope>
    <source>
        <tissue evidence="2">Leaf</tissue>
    </source>
</reference>
<keyword evidence="1" id="KW-0812">Transmembrane</keyword>
<feature type="transmembrane region" description="Helical" evidence="1">
    <location>
        <begin position="23"/>
        <end position="46"/>
    </location>
</feature>
<dbReference type="EMBL" id="JACEGQ020000013">
    <property type="protein sequence ID" value="KAH8491504.1"/>
    <property type="molecule type" value="Genomic_DNA"/>
</dbReference>
<evidence type="ECO:0000256" key="1">
    <source>
        <dbReference type="SAM" id="Phobius"/>
    </source>
</evidence>
<name>A0A8T2XFR8_POPDE</name>
<accession>A0A8T2XFR8</accession>
<evidence type="ECO:0000313" key="3">
    <source>
        <dbReference type="Proteomes" id="UP000807159"/>
    </source>
</evidence>
<keyword evidence="1" id="KW-0472">Membrane</keyword>
<sequence length="129" mass="14567">MTLETGGWANISTFPSFFCVSPFSLVSLFVSILSPFPFWFMLLLVVMEGEWSCWSRVENPTCYSRWRQGCSREEELLDVASMEAERDSDFRTATVIAALRGRIWLLLLLHCDIGVALSAGPKRKGCCCN</sequence>
<gene>
    <name evidence="2" type="ORF">H0E87_023580</name>
</gene>
<proteinExistence type="predicted"/>
<evidence type="ECO:0000313" key="2">
    <source>
        <dbReference type="EMBL" id="KAH8491504.1"/>
    </source>
</evidence>
<keyword evidence="3" id="KW-1185">Reference proteome</keyword>
<dbReference type="Proteomes" id="UP000807159">
    <property type="component" value="Chromosome 13"/>
</dbReference>
<dbReference type="AlphaFoldDB" id="A0A8T2XFR8"/>